<proteinExistence type="predicted"/>
<dbReference type="Proteomes" id="UP000887565">
    <property type="component" value="Unplaced"/>
</dbReference>
<sequence length="74" mass="8703">MHGRSISRKAGLKSHLYVPSPMERNGMQSRLYRTKGKFVFRCIRLEFAVDNLLENCSYPFRSKQMTPESYDRGE</sequence>
<evidence type="ECO:0000313" key="3">
    <source>
        <dbReference type="WBParaSite" id="nRc.2.0.1.t36780-RA"/>
    </source>
</evidence>
<organism evidence="2 3">
    <name type="scientific">Romanomermis culicivorax</name>
    <name type="common">Nematode worm</name>
    <dbReference type="NCBI Taxonomy" id="13658"/>
    <lineage>
        <taxon>Eukaryota</taxon>
        <taxon>Metazoa</taxon>
        <taxon>Ecdysozoa</taxon>
        <taxon>Nematoda</taxon>
        <taxon>Enoplea</taxon>
        <taxon>Dorylaimia</taxon>
        <taxon>Mermithida</taxon>
        <taxon>Mermithoidea</taxon>
        <taxon>Mermithidae</taxon>
        <taxon>Romanomermis</taxon>
    </lineage>
</organism>
<dbReference type="AlphaFoldDB" id="A0A915KEG7"/>
<feature type="compositionally biased region" description="Basic residues" evidence="1">
    <location>
        <begin position="1"/>
        <end position="12"/>
    </location>
</feature>
<dbReference type="WBParaSite" id="nRc.2.0.1.t36780-RA">
    <property type="protein sequence ID" value="nRc.2.0.1.t36780-RA"/>
    <property type="gene ID" value="nRc.2.0.1.g36780"/>
</dbReference>
<reference evidence="3" key="1">
    <citation type="submission" date="2022-11" db="UniProtKB">
        <authorList>
            <consortium name="WormBaseParasite"/>
        </authorList>
    </citation>
    <scope>IDENTIFICATION</scope>
</reference>
<feature type="region of interest" description="Disordered" evidence="1">
    <location>
        <begin position="1"/>
        <end position="22"/>
    </location>
</feature>
<keyword evidence="2" id="KW-1185">Reference proteome</keyword>
<name>A0A915KEG7_ROMCU</name>
<accession>A0A915KEG7</accession>
<protein>
    <submittedName>
        <fullName evidence="3">Uncharacterized protein</fullName>
    </submittedName>
</protein>
<evidence type="ECO:0000256" key="1">
    <source>
        <dbReference type="SAM" id="MobiDB-lite"/>
    </source>
</evidence>
<evidence type="ECO:0000313" key="2">
    <source>
        <dbReference type="Proteomes" id="UP000887565"/>
    </source>
</evidence>